<dbReference type="HOGENOM" id="CLU_2321091_0_0_1"/>
<dbReference type="AlphaFoldDB" id="A0A0D0D7G8"/>
<protein>
    <submittedName>
        <fullName evidence="1">Uncharacterized protein</fullName>
    </submittedName>
</protein>
<dbReference type="InParanoid" id="A0A0D0D7G8"/>
<dbReference type="Proteomes" id="UP000054538">
    <property type="component" value="Unassembled WGS sequence"/>
</dbReference>
<accession>A0A0D0D7G8</accession>
<dbReference type="EMBL" id="KN826224">
    <property type="protein sequence ID" value="KIK79641.1"/>
    <property type="molecule type" value="Genomic_DNA"/>
</dbReference>
<reference evidence="2" key="2">
    <citation type="submission" date="2015-01" db="EMBL/GenBank/DDBJ databases">
        <title>Evolutionary Origins and Diversification of the Mycorrhizal Mutualists.</title>
        <authorList>
            <consortium name="DOE Joint Genome Institute"/>
            <consortium name="Mycorrhizal Genomics Consortium"/>
            <person name="Kohler A."/>
            <person name="Kuo A."/>
            <person name="Nagy L.G."/>
            <person name="Floudas D."/>
            <person name="Copeland A."/>
            <person name="Barry K.W."/>
            <person name="Cichocki N."/>
            <person name="Veneault-Fourrey C."/>
            <person name="LaButti K."/>
            <person name="Lindquist E.A."/>
            <person name="Lipzen A."/>
            <person name="Lundell T."/>
            <person name="Morin E."/>
            <person name="Murat C."/>
            <person name="Riley R."/>
            <person name="Ohm R."/>
            <person name="Sun H."/>
            <person name="Tunlid A."/>
            <person name="Henrissat B."/>
            <person name="Grigoriev I.V."/>
            <person name="Hibbett D.S."/>
            <person name="Martin F."/>
        </authorList>
    </citation>
    <scope>NUCLEOTIDE SEQUENCE [LARGE SCALE GENOMIC DNA]</scope>
    <source>
        <strain evidence="2">Ve08.2h10</strain>
    </source>
</reference>
<keyword evidence="2" id="KW-1185">Reference proteome</keyword>
<gene>
    <name evidence="1" type="ORF">PAXRUDRAFT_272888</name>
</gene>
<reference evidence="1 2" key="1">
    <citation type="submission" date="2014-04" db="EMBL/GenBank/DDBJ databases">
        <authorList>
            <consortium name="DOE Joint Genome Institute"/>
            <person name="Kuo A."/>
            <person name="Kohler A."/>
            <person name="Jargeat P."/>
            <person name="Nagy L.G."/>
            <person name="Floudas D."/>
            <person name="Copeland A."/>
            <person name="Barry K.W."/>
            <person name="Cichocki N."/>
            <person name="Veneault-Fourrey C."/>
            <person name="LaButti K."/>
            <person name="Lindquist E.A."/>
            <person name="Lipzen A."/>
            <person name="Lundell T."/>
            <person name="Morin E."/>
            <person name="Murat C."/>
            <person name="Sun H."/>
            <person name="Tunlid A."/>
            <person name="Henrissat B."/>
            <person name="Grigoriev I.V."/>
            <person name="Hibbett D.S."/>
            <person name="Martin F."/>
            <person name="Nordberg H.P."/>
            <person name="Cantor M.N."/>
            <person name="Hua S.X."/>
        </authorList>
    </citation>
    <scope>NUCLEOTIDE SEQUENCE [LARGE SCALE GENOMIC DNA]</scope>
    <source>
        <strain evidence="1 2">Ve08.2h10</strain>
    </source>
</reference>
<name>A0A0D0D7G8_9AGAM</name>
<organism evidence="1 2">
    <name type="scientific">Paxillus rubicundulus Ve08.2h10</name>
    <dbReference type="NCBI Taxonomy" id="930991"/>
    <lineage>
        <taxon>Eukaryota</taxon>
        <taxon>Fungi</taxon>
        <taxon>Dikarya</taxon>
        <taxon>Basidiomycota</taxon>
        <taxon>Agaricomycotina</taxon>
        <taxon>Agaricomycetes</taxon>
        <taxon>Agaricomycetidae</taxon>
        <taxon>Boletales</taxon>
        <taxon>Paxilineae</taxon>
        <taxon>Paxillaceae</taxon>
        <taxon>Paxillus</taxon>
    </lineage>
</organism>
<sequence length="99" mass="11245">MLKVTVSFDSFTFQVFFCLLTARYKQEGASLVSYSKVIVAPGKAMGVGWRTIQWLVTSSLSQVDYCDKSHMKPISWASLEKHQDSRKLGVVSLSFYHLF</sequence>
<proteinExistence type="predicted"/>
<evidence type="ECO:0000313" key="1">
    <source>
        <dbReference type="EMBL" id="KIK79641.1"/>
    </source>
</evidence>
<evidence type="ECO:0000313" key="2">
    <source>
        <dbReference type="Proteomes" id="UP000054538"/>
    </source>
</evidence>